<keyword evidence="1" id="KW-0472">Membrane</keyword>
<organism evidence="3 4">
    <name type="scientific">Leptidea sinapis</name>
    <dbReference type="NCBI Taxonomy" id="189913"/>
    <lineage>
        <taxon>Eukaryota</taxon>
        <taxon>Metazoa</taxon>
        <taxon>Ecdysozoa</taxon>
        <taxon>Arthropoda</taxon>
        <taxon>Hexapoda</taxon>
        <taxon>Insecta</taxon>
        <taxon>Pterygota</taxon>
        <taxon>Neoptera</taxon>
        <taxon>Endopterygota</taxon>
        <taxon>Lepidoptera</taxon>
        <taxon>Glossata</taxon>
        <taxon>Ditrysia</taxon>
        <taxon>Papilionoidea</taxon>
        <taxon>Pieridae</taxon>
        <taxon>Dismorphiinae</taxon>
        <taxon>Leptidea</taxon>
    </lineage>
</organism>
<dbReference type="Pfam" id="PF20146">
    <property type="entry name" value="NRF"/>
    <property type="match status" value="1"/>
</dbReference>
<sequence length="603" mass="69204">MLWSQTANNKNEWKKKGVSTGNYNSKDENGYTVIDMLADNIVKESWSQDEKPCLDEIMYTLRSAKNSTLWATWIMDSMQPPVGVFYGSRHSLGNFDQCVDPPWLHTNHELRTKYCLADVILSDRETTGILKDPYETAEAYINSHSRHNMRFREFMWGVCVPAKCRNNSTGKLFKAFYRISHLANVVSDPRINVVSCQVAGVEVPKQTGFYIFISIIISAIVTVLVGIARALSIKTNAISLITQTEEDILVIHGVRAFVSGVVVLLHLYFVQTWIGVGNARDLERKIDKYGYVYIYQMESLVDTYLLLSGLFLIRSFMKLDKTNLLMLVLKRYLRFMFFVGPTVLYMIYVYQQTGSGPIWIRLTDREMEACYKTWWANVLMLGNYIDTPNIVSIANIFGRSRQTAIALYSVLLVISIILPALYVYQNRILPVAPFGLESVHNYRQALFGNELYLSTHLRATPYLVGLALGYVMSIYKPSHHRNIISNKASRIIFTILVLMTAYILRIGGLFHYPDMEYSLWNSVAFALLHRITWALIFSCFLVICEYGCIPYVQNYLTWPPWIPCSKLSYGFFLVHTVFYGRIAGTIRSPVRFDMVEMKNPPGR</sequence>
<dbReference type="Proteomes" id="UP000324832">
    <property type="component" value="Unassembled WGS sequence"/>
</dbReference>
<accession>A0A5E4QX82</accession>
<feature type="transmembrane region" description="Helical" evidence="1">
    <location>
        <begin position="488"/>
        <end position="511"/>
    </location>
</feature>
<feature type="transmembrane region" description="Helical" evidence="1">
    <location>
        <begin position="459"/>
        <end position="476"/>
    </location>
</feature>
<evidence type="ECO:0000313" key="4">
    <source>
        <dbReference type="Proteomes" id="UP000324832"/>
    </source>
</evidence>
<feature type="domain" description="Nose resistant-to-fluoxetine protein N-terminal" evidence="2">
    <location>
        <begin position="53"/>
        <end position="169"/>
    </location>
</feature>
<dbReference type="PANTHER" id="PTHR11161:SF0">
    <property type="entry name" value="O-ACYLTRANSFERASE LIKE PROTEIN"/>
    <property type="match status" value="1"/>
</dbReference>
<dbReference type="PANTHER" id="PTHR11161">
    <property type="entry name" value="O-ACYLTRANSFERASE"/>
    <property type="match status" value="1"/>
</dbReference>
<dbReference type="InterPro" id="IPR006621">
    <property type="entry name" value="Nose-resist-to-fluoxetine_N"/>
</dbReference>
<feature type="transmembrane region" description="Helical" evidence="1">
    <location>
        <begin position="290"/>
        <end position="312"/>
    </location>
</feature>
<feature type="transmembrane region" description="Helical" evidence="1">
    <location>
        <begin position="249"/>
        <end position="270"/>
    </location>
</feature>
<protein>
    <recommendedName>
        <fullName evidence="2">Nose resistant-to-fluoxetine protein N-terminal domain-containing protein</fullName>
    </recommendedName>
</protein>
<gene>
    <name evidence="3" type="ORF">LSINAPIS_LOCUS12540</name>
</gene>
<feature type="transmembrane region" description="Helical" evidence="1">
    <location>
        <begin position="332"/>
        <end position="350"/>
    </location>
</feature>
<evidence type="ECO:0000259" key="2">
    <source>
        <dbReference type="Pfam" id="PF20146"/>
    </source>
</evidence>
<proteinExistence type="predicted"/>
<name>A0A5E4QX82_9NEOP</name>
<feature type="transmembrane region" description="Helical" evidence="1">
    <location>
        <begin position="209"/>
        <end position="228"/>
    </location>
</feature>
<dbReference type="AlphaFoldDB" id="A0A5E4QX82"/>
<feature type="transmembrane region" description="Helical" evidence="1">
    <location>
        <begin position="531"/>
        <end position="552"/>
    </location>
</feature>
<keyword evidence="4" id="KW-1185">Reference proteome</keyword>
<keyword evidence="1" id="KW-0812">Transmembrane</keyword>
<reference evidence="3 4" key="1">
    <citation type="submission" date="2017-07" db="EMBL/GenBank/DDBJ databases">
        <authorList>
            <person name="Talla V."/>
            <person name="Backstrom N."/>
        </authorList>
    </citation>
    <scope>NUCLEOTIDE SEQUENCE [LARGE SCALE GENOMIC DNA]</scope>
</reference>
<feature type="transmembrane region" description="Helical" evidence="1">
    <location>
        <begin position="405"/>
        <end position="424"/>
    </location>
</feature>
<evidence type="ECO:0000313" key="3">
    <source>
        <dbReference type="EMBL" id="VVD02287.1"/>
    </source>
</evidence>
<dbReference type="EMBL" id="FZQP02005944">
    <property type="protein sequence ID" value="VVD02287.1"/>
    <property type="molecule type" value="Genomic_DNA"/>
</dbReference>
<evidence type="ECO:0000256" key="1">
    <source>
        <dbReference type="SAM" id="Phobius"/>
    </source>
</evidence>
<dbReference type="InterPro" id="IPR052728">
    <property type="entry name" value="O2_lipid_transport_reg"/>
</dbReference>
<keyword evidence="1" id="KW-1133">Transmembrane helix</keyword>